<evidence type="ECO:0000259" key="7">
    <source>
        <dbReference type="SMART" id="SM00906"/>
    </source>
</evidence>
<organism evidence="8 9">
    <name type="scientific">Zasmidium cellare</name>
    <name type="common">Wine cellar mold</name>
    <name type="synonym">Racodium cellare</name>
    <dbReference type="NCBI Taxonomy" id="395010"/>
    <lineage>
        <taxon>Eukaryota</taxon>
        <taxon>Fungi</taxon>
        <taxon>Dikarya</taxon>
        <taxon>Ascomycota</taxon>
        <taxon>Pezizomycotina</taxon>
        <taxon>Dothideomycetes</taxon>
        <taxon>Dothideomycetidae</taxon>
        <taxon>Mycosphaerellales</taxon>
        <taxon>Mycosphaerellaceae</taxon>
        <taxon>Zasmidium</taxon>
    </lineage>
</organism>
<comment type="caution">
    <text evidence="8">The sequence shown here is derived from an EMBL/GenBank/DDBJ whole genome shotgun (WGS) entry which is preliminary data.</text>
</comment>
<dbReference type="InterPro" id="IPR050987">
    <property type="entry name" value="AtrR-like"/>
</dbReference>
<dbReference type="Proteomes" id="UP001305779">
    <property type="component" value="Unassembled WGS sequence"/>
</dbReference>
<proteinExistence type="predicted"/>
<keyword evidence="9" id="KW-1185">Reference proteome</keyword>
<dbReference type="Pfam" id="PF04082">
    <property type="entry name" value="Fungal_trans"/>
    <property type="match status" value="1"/>
</dbReference>
<reference evidence="8 9" key="1">
    <citation type="journal article" date="2023" name="G3 (Bethesda)">
        <title>A chromosome-level genome assembly of Zasmidium syzygii isolated from banana leaves.</title>
        <authorList>
            <person name="van Westerhoven A.C."/>
            <person name="Mehrabi R."/>
            <person name="Talebi R."/>
            <person name="Steentjes M.B.F."/>
            <person name="Corcolon B."/>
            <person name="Chong P.A."/>
            <person name="Kema G.H.J."/>
            <person name="Seidl M.F."/>
        </authorList>
    </citation>
    <scope>NUCLEOTIDE SEQUENCE [LARGE SCALE GENOMIC DNA]</scope>
    <source>
        <strain evidence="8 9">P124</strain>
    </source>
</reference>
<evidence type="ECO:0000256" key="1">
    <source>
        <dbReference type="ARBA" id="ARBA00004123"/>
    </source>
</evidence>
<keyword evidence="5" id="KW-0539">Nucleus</keyword>
<evidence type="ECO:0000256" key="6">
    <source>
        <dbReference type="SAM" id="MobiDB-lite"/>
    </source>
</evidence>
<dbReference type="CDD" id="cd12148">
    <property type="entry name" value="fungal_TF_MHR"/>
    <property type="match status" value="1"/>
</dbReference>
<evidence type="ECO:0000256" key="5">
    <source>
        <dbReference type="ARBA" id="ARBA00023242"/>
    </source>
</evidence>
<dbReference type="SMART" id="SM00906">
    <property type="entry name" value="Fungal_trans"/>
    <property type="match status" value="1"/>
</dbReference>
<accession>A0ABR0ELE7</accession>
<feature type="domain" description="Xylanolytic transcriptional activator regulatory" evidence="7">
    <location>
        <begin position="221"/>
        <end position="292"/>
    </location>
</feature>
<evidence type="ECO:0000313" key="9">
    <source>
        <dbReference type="Proteomes" id="UP001305779"/>
    </source>
</evidence>
<keyword evidence="2" id="KW-0805">Transcription regulation</keyword>
<keyword evidence="4" id="KW-0804">Transcription</keyword>
<comment type="subcellular location">
    <subcellularLocation>
        <location evidence="1">Nucleus</location>
    </subcellularLocation>
</comment>
<keyword evidence="3" id="KW-0238">DNA-binding</keyword>
<evidence type="ECO:0000256" key="4">
    <source>
        <dbReference type="ARBA" id="ARBA00023163"/>
    </source>
</evidence>
<evidence type="ECO:0000256" key="3">
    <source>
        <dbReference type="ARBA" id="ARBA00023125"/>
    </source>
</evidence>
<dbReference type="PANTHER" id="PTHR46910">
    <property type="entry name" value="TRANSCRIPTION FACTOR PDR1"/>
    <property type="match status" value="1"/>
</dbReference>
<feature type="region of interest" description="Disordered" evidence="6">
    <location>
        <begin position="24"/>
        <end position="60"/>
    </location>
</feature>
<evidence type="ECO:0000256" key="2">
    <source>
        <dbReference type="ARBA" id="ARBA00023015"/>
    </source>
</evidence>
<name>A0ABR0ELE7_ZASCE</name>
<dbReference type="InterPro" id="IPR007219">
    <property type="entry name" value="XnlR_reg_dom"/>
</dbReference>
<sequence length="584" mass="66138">MDGELAKCVSEGHTCNYSRSGVIRRNRKKKETAKASGRNDNDADNRLPTQRTLEEDQSTHDRLRRLAGRDHAALRVLAPLFDEYFAVWQDASAFNQLREGAANTYFLFNEHGSRTWTDKLFTILRKLRLPIASASEEVRKQLAIGDIHSVRDQSWLVMFYSVALASRSEDVIPGCTKAELKSNLWLAFNDVRLFIEPSLLNIQALIVLATQLDEYMTPSVCWMLVSKACTMIQALGQSQSRRVHDSSDQQKVYRALFWQLNFLDKSLALSLIKPPTIHPEAMKGVPMPTLDQLATAHHGPNEPRVFDAHYTHQMYKLSDVMGEASQWLSTQARHGFDHDVVSSNMERLDKWYHNATEVLGSAASTEKPLLNADGQDAIEQGLMNIRFLYYHLQILLTRGCKNRALDGRGPAENLLRRLKTIRLDRRSPSDLHIWQLLFCPFAAFQSLVGHVLMTSKMGECWDQNEQSLQAMELLPPFLEELGKHTRNPLVRRLEILACRFYAHAKAVLHSGELVCANACPRDESLDMHMQDFPSVNGDFNGPGIDSDPNLDDLLAWWTNDGLLDANFDWFGTFPMGSGDAQPST</sequence>
<dbReference type="PANTHER" id="PTHR46910:SF37">
    <property type="entry name" value="ZN(II)2CYS6 TRANSCRIPTION FACTOR (EUROFUNG)"/>
    <property type="match status" value="1"/>
</dbReference>
<gene>
    <name evidence="8" type="ORF">PRZ48_005727</name>
</gene>
<evidence type="ECO:0000313" key="8">
    <source>
        <dbReference type="EMBL" id="KAK4502302.1"/>
    </source>
</evidence>
<protein>
    <recommendedName>
        <fullName evidence="7">Xylanolytic transcriptional activator regulatory domain-containing protein</fullName>
    </recommendedName>
</protein>
<dbReference type="EMBL" id="JAXOVC010000004">
    <property type="protein sequence ID" value="KAK4502302.1"/>
    <property type="molecule type" value="Genomic_DNA"/>
</dbReference>